<sequence>MQTSIPILSEFLVTSFSCTDVVANNRYQCELRILQLFTYSYTVSNIDPRQLILSLSEFGVLSSTFRTTADPHALTVFLFLMDHFSFYKRSYIVKMHLAAAFTHLRTCSAYMTYDASNLQCFLIGIFLMARLIQLDVVEYNPIPVRARIAALRVFILTESRLIRSPYYTT</sequence>
<name>A0A4Y2WPH2_ARAVE</name>
<proteinExistence type="predicted"/>
<reference evidence="1 2" key="1">
    <citation type="journal article" date="2019" name="Sci. Rep.">
        <title>Orb-weaving spider Araneus ventricosus genome elucidates the spidroin gene catalogue.</title>
        <authorList>
            <person name="Kono N."/>
            <person name="Nakamura H."/>
            <person name="Ohtoshi R."/>
            <person name="Moran D.A.P."/>
            <person name="Shinohara A."/>
            <person name="Yoshida Y."/>
            <person name="Fujiwara M."/>
            <person name="Mori M."/>
            <person name="Tomita M."/>
            <person name="Arakawa K."/>
        </authorList>
    </citation>
    <scope>NUCLEOTIDE SEQUENCE [LARGE SCALE GENOMIC DNA]</scope>
</reference>
<evidence type="ECO:0000313" key="1">
    <source>
        <dbReference type="EMBL" id="GBO38971.1"/>
    </source>
</evidence>
<evidence type="ECO:0000313" key="2">
    <source>
        <dbReference type="Proteomes" id="UP000499080"/>
    </source>
</evidence>
<organism evidence="1 2">
    <name type="scientific">Araneus ventricosus</name>
    <name type="common">Orbweaver spider</name>
    <name type="synonym">Epeira ventricosa</name>
    <dbReference type="NCBI Taxonomy" id="182803"/>
    <lineage>
        <taxon>Eukaryota</taxon>
        <taxon>Metazoa</taxon>
        <taxon>Ecdysozoa</taxon>
        <taxon>Arthropoda</taxon>
        <taxon>Chelicerata</taxon>
        <taxon>Arachnida</taxon>
        <taxon>Araneae</taxon>
        <taxon>Araneomorphae</taxon>
        <taxon>Entelegynae</taxon>
        <taxon>Araneoidea</taxon>
        <taxon>Araneidae</taxon>
        <taxon>Araneus</taxon>
    </lineage>
</organism>
<dbReference type="Proteomes" id="UP000499080">
    <property type="component" value="Unassembled WGS sequence"/>
</dbReference>
<dbReference type="EMBL" id="BGPR01063830">
    <property type="protein sequence ID" value="GBO38971.1"/>
    <property type="molecule type" value="Genomic_DNA"/>
</dbReference>
<dbReference type="AlphaFoldDB" id="A0A4Y2WPH2"/>
<comment type="caution">
    <text evidence="1">The sequence shown here is derived from an EMBL/GenBank/DDBJ whole genome shotgun (WGS) entry which is preliminary data.</text>
</comment>
<gene>
    <name evidence="1" type="ORF">AVEN_112731_1</name>
</gene>
<keyword evidence="2" id="KW-1185">Reference proteome</keyword>
<accession>A0A4Y2WPH2</accession>
<protein>
    <submittedName>
        <fullName evidence="1">Uncharacterized protein</fullName>
    </submittedName>
</protein>